<comment type="caution">
    <text evidence="1">The sequence shown here is derived from an EMBL/GenBank/DDBJ whole genome shotgun (WGS) entry which is preliminary data.</text>
</comment>
<accession>A0A5C8Z9L6</accession>
<name>A0A5C8Z9L6_9GAMM</name>
<organism evidence="1 2">
    <name type="scientific">Reinekea thalattae</name>
    <dbReference type="NCBI Taxonomy" id="2593301"/>
    <lineage>
        <taxon>Bacteria</taxon>
        <taxon>Pseudomonadati</taxon>
        <taxon>Pseudomonadota</taxon>
        <taxon>Gammaproteobacteria</taxon>
        <taxon>Oceanospirillales</taxon>
        <taxon>Saccharospirillaceae</taxon>
        <taxon>Reinekea</taxon>
    </lineage>
</organism>
<keyword evidence="2" id="KW-1185">Reference proteome</keyword>
<dbReference type="Proteomes" id="UP000321764">
    <property type="component" value="Unassembled WGS sequence"/>
</dbReference>
<dbReference type="EMBL" id="VKAD01000001">
    <property type="protein sequence ID" value="TXR54437.1"/>
    <property type="molecule type" value="Genomic_DNA"/>
</dbReference>
<gene>
    <name evidence="1" type="ORF">FME95_07855</name>
</gene>
<proteinExistence type="predicted"/>
<reference evidence="1 2" key="1">
    <citation type="submission" date="2019-07" db="EMBL/GenBank/DDBJ databases">
        <title>Reinekea sp. strain SSH23 genome sequencing and assembly.</title>
        <authorList>
            <person name="Kim I."/>
        </authorList>
    </citation>
    <scope>NUCLEOTIDE SEQUENCE [LARGE SCALE GENOMIC DNA]</scope>
    <source>
        <strain evidence="1 2">SSH23</strain>
    </source>
</reference>
<evidence type="ECO:0000313" key="2">
    <source>
        <dbReference type="Proteomes" id="UP000321764"/>
    </source>
</evidence>
<protein>
    <submittedName>
        <fullName evidence="1">Uncharacterized protein</fullName>
    </submittedName>
</protein>
<dbReference type="AlphaFoldDB" id="A0A5C8Z9L6"/>
<dbReference type="RefSeq" id="WP_147713835.1">
    <property type="nucleotide sequence ID" value="NZ_VKAD01000001.1"/>
</dbReference>
<dbReference type="OrthoDB" id="9758243at2"/>
<evidence type="ECO:0000313" key="1">
    <source>
        <dbReference type="EMBL" id="TXR54437.1"/>
    </source>
</evidence>
<sequence>MLIYKFPKTIAMLKILIFYLPVDGALRQIGKAVIESLCQAGIVETSMFADCISELIYTRTDAGKKRLLQAKMRSFSSAFKEQVARHDRWQ</sequence>